<dbReference type="OrthoDB" id="5651045at2"/>
<gene>
    <name evidence="2" type="ORF">NCTC11370_00455</name>
</gene>
<evidence type="ECO:0000313" key="2">
    <source>
        <dbReference type="EMBL" id="STO20401.1"/>
    </source>
</evidence>
<sequence>MREKSSKKAQFQASPIGAIPDFDEHQTALDYVKLGEIFAYYRNKHGIRLIRNGDFNTHVLQDNIKGFAAQLDAVTAKTLPYYNFLKICEFSDSAISKSYAHLLTKELNELYSFLKSKGFLENNRLKENLDSAQMHEIETFCQTNLSAQEKSKLEERRKRLSSKLSLAMHTCCLTKEQAIDEMLDIQKSLGEDEMVGYVFTNNVRSPRSNVHFEAVIITKHEIIKPVEWGVDILPKEMLDHTDEGLNSAAFFSPRADLLTDKGLPPQQQVDKSHSGALCVLYLKKLLQGNGKALFEDSLRIPLYDENDKLNYVFIPPPNIMQYSQNDKFIKFYQMLMGEKVEISSDQPTPHNLKDLLLESKTRAHLLGDRKTAQLNQNLIDKFDAFSKKWLRGCEEACKKRDQMFLDNDENSYNIYLAYAAKRLLDEEHSPKEERVKQDSTAEKKQEKEQEKEQEATNVHVNDSQEHSVEARVSASQTEDPPQTSIPQPAQPSISSQAKENVPSDLKDPKEKFKEDLQEYVFKRISEAGGQDLAAHHRTKILTLKFGYSAEQKITAVNKLICALDMQNKLEKRPKKMELTETDIGALTTSRLYGNVIKKHLGLFNQILEKLPEIENQKVNNFRHDI</sequence>
<proteinExistence type="predicted"/>
<accession>A0A377G7B8</accession>
<reference evidence="2 3" key="1">
    <citation type="submission" date="2018-06" db="EMBL/GenBank/DDBJ databases">
        <authorList>
            <consortium name="Pathogen Informatics"/>
            <person name="Doyle S."/>
        </authorList>
    </citation>
    <scope>NUCLEOTIDE SEQUENCE [LARGE SCALE GENOMIC DNA]</scope>
    <source>
        <strain evidence="2 3">NCTC11370</strain>
    </source>
</reference>
<dbReference type="AlphaFoldDB" id="A0A377G7B8"/>
<dbReference type="Proteomes" id="UP000254554">
    <property type="component" value="Unassembled WGS sequence"/>
</dbReference>
<dbReference type="EMBL" id="UGGT01000001">
    <property type="protein sequence ID" value="STO20401.1"/>
    <property type="molecule type" value="Genomic_DNA"/>
</dbReference>
<evidence type="ECO:0000313" key="3">
    <source>
        <dbReference type="Proteomes" id="UP000254554"/>
    </source>
</evidence>
<name>A0A377G7B8_9GAMM</name>
<feature type="region of interest" description="Disordered" evidence="1">
    <location>
        <begin position="427"/>
        <end position="508"/>
    </location>
</feature>
<dbReference type="RefSeq" id="WP_019349496.1">
    <property type="nucleotide sequence ID" value="NZ_JAPHOS010000001.1"/>
</dbReference>
<feature type="compositionally biased region" description="Basic and acidic residues" evidence="1">
    <location>
        <begin position="427"/>
        <end position="454"/>
    </location>
</feature>
<keyword evidence="3" id="KW-1185">Reference proteome</keyword>
<evidence type="ECO:0000256" key="1">
    <source>
        <dbReference type="SAM" id="MobiDB-lite"/>
    </source>
</evidence>
<organism evidence="2 3">
    <name type="scientific">Fluoribacter dumoffii</name>
    <dbReference type="NCBI Taxonomy" id="463"/>
    <lineage>
        <taxon>Bacteria</taxon>
        <taxon>Pseudomonadati</taxon>
        <taxon>Pseudomonadota</taxon>
        <taxon>Gammaproteobacteria</taxon>
        <taxon>Legionellales</taxon>
        <taxon>Legionellaceae</taxon>
        <taxon>Fluoribacter</taxon>
    </lineage>
</organism>
<dbReference type="GeneID" id="93291357"/>
<feature type="compositionally biased region" description="Low complexity" evidence="1">
    <location>
        <begin position="480"/>
        <end position="497"/>
    </location>
</feature>
<protein>
    <submittedName>
        <fullName evidence="2">Uncharacterized protein</fullName>
    </submittedName>
</protein>